<evidence type="ECO:0000313" key="2">
    <source>
        <dbReference type="EMBL" id="GAA4972841.1"/>
    </source>
</evidence>
<sequence>MTATPFPPDVVTAICTHMNVDHPEDNLLIVRAFGGPDDAASARMTGLDGDGADFAAAVGGAEAEVRVPWSKPLTERREVRVEVVRLYQEACAKLGVEPRQEGEH</sequence>
<dbReference type="Proteomes" id="UP001500466">
    <property type="component" value="Unassembled WGS sequence"/>
</dbReference>
<name>A0ABP9HK68_9ACTN</name>
<keyword evidence="3" id="KW-1185">Reference proteome</keyword>
<organism evidence="2 3">
    <name type="scientific">Yinghuangia aomiensis</name>
    <dbReference type="NCBI Taxonomy" id="676205"/>
    <lineage>
        <taxon>Bacteria</taxon>
        <taxon>Bacillati</taxon>
        <taxon>Actinomycetota</taxon>
        <taxon>Actinomycetes</taxon>
        <taxon>Kitasatosporales</taxon>
        <taxon>Streptomycetaceae</taxon>
        <taxon>Yinghuangia</taxon>
    </lineage>
</organism>
<accession>A0ABP9HK68</accession>
<dbReference type="Pfam" id="PF10615">
    <property type="entry name" value="DUF2470"/>
    <property type="match status" value="1"/>
</dbReference>
<proteinExistence type="predicted"/>
<gene>
    <name evidence="2" type="ORF">GCM10023205_43920</name>
</gene>
<reference evidence="3" key="1">
    <citation type="journal article" date="2019" name="Int. J. Syst. Evol. Microbiol.">
        <title>The Global Catalogue of Microorganisms (GCM) 10K type strain sequencing project: providing services to taxonomists for standard genome sequencing and annotation.</title>
        <authorList>
            <consortium name="The Broad Institute Genomics Platform"/>
            <consortium name="The Broad Institute Genome Sequencing Center for Infectious Disease"/>
            <person name="Wu L."/>
            <person name="Ma J."/>
        </authorList>
    </citation>
    <scope>NUCLEOTIDE SEQUENCE [LARGE SCALE GENOMIC DNA]</scope>
    <source>
        <strain evidence="3">JCM 17986</strain>
    </source>
</reference>
<dbReference type="Gene3D" id="3.20.180.10">
    <property type="entry name" value="PNP-oxidase-like"/>
    <property type="match status" value="1"/>
</dbReference>
<dbReference type="InterPro" id="IPR037119">
    <property type="entry name" value="Haem_oxidase_HugZ-like_sf"/>
</dbReference>
<comment type="caution">
    <text evidence="2">The sequence shown here is derived from an EMBL/GenBank/DDBJ whole genome shotgun (WGS) entry which is preliminary data.</text>
</comment>
<dbReference type="SUPFAM" id="SSF50475">
    <property type="entry name" value="FMN-binding split barrel"/>
    <property type="match status" value="1"/>
</dbReference>
<evidence type="ECO:0000313" key="3">
    <source>
        <dbReference type="Proteomes" id="UP001500466"/>
    </source>
</evidence>
<dbReference type="EMBL" id="BAABHS010000015">
    <property type="protein sequence ID" value="GAA4972841.1"/>
    <property type="molecule type" value="Genomic_DNA"/>
</dbReference>
<dbReference type="InterPro" id="IPR019595">
    <property type="entry name" value="DUF2470"/>
</dbReference>
<protein>
    <recommendedName>
        <fullName evidence="1">DUF2470 domain-containing protein</fullName>
    </recommendedName>
</protein>
<dbReference type="RefSeq" id="WP_345677308.1">
    <property type="nucleotide sequence ID" value="NZ_BAABHS010000015.1"/>
</dbReference>
<evidence type="ECO:0000259" key="1">
    <source>
        <dbReference type="Pfam" id="PF10615"/>
    </source>
</evidence>
<feature type="domain" description="DUF2470" evidence="1">
    <location>
        <begin position="13"/>
        <end position="86"/>
    </location>
</feature>